<name>A0AAG5D261_ANOAO</name>
<accession>A0AAG5D261</accession>
<reference evidence="1" key="1">
    <citation type="submission" date="2024-04" db="UniProtKB">
        <authorList>
            <consortium name="EnsemblMetazoa"/>
        </authorList>
    </citation>
    <scope>IDENTIFICATION</scope>
    <source>
        <strain evidence="1">EBRO</strain>
    </source>
</reference>
<dbReference type="PANTHER" id="PTHR33053">
    <property type="entry name" value="PROTEIN, PUTATIVE-RELATED"/>
    <property type="match status" value="1"/>
</dbReference>
<sequence>MAGMSYVQRLRHWALKTNQSHKSVSWILDIIRSGPAPENLPRSAKTLLKTSKTTTAKILGIPGGKYWYKGIANSLSHVLKDMHVPNSISLNMNVDGISVFRSSSTQFWPILVSIHEMPKISPMPVAIFCGSKKPLCSASFLDPLVAEIKGMAENGVWLNGNRLNVSVRAFICDSPARAFIKGVANFNAKSGCQKCLAEGEYSHDARTVVFPVTAGRKRTDEEFRAGGYGNHHKSRSPLLQIPNFDMVEDVIIADRLHLIDLGIMKRLLKGWRDGSLDGSLASNMTPKITMDTKNVPLYKDSASPRHASTKKKKKRCKLRINVFWLFSQATSRVRSISILFDSTNQRCSR</sequence>
<organism evidence="1 2">
    <name type="scientific">Anopheles atroparvus</name>
    <name type="common">European mosquito</name>
    <dbReference type="NCBI Taxonomy" id="41427"/>
    <lineage>
        <taxon>Eukaryota</taxon>
        <taxon>Metazoa</taxon>
        <taxon>Ecdysozoa</taxon>
        <taxon>Arthropoda</taxon>
        <taxon>Hexapoda</taxon>
        <taxon>Insecta</taxon>
        <taxon>Pterygota</taxon>
        <taxon>Neoptera</taxon>
        <taxon>Endopterygota</taxon>
        <taxon>Diptera</taxon>
        <taxon>Nematocera</taxon>
        <taxon>Culicoidea</taxon>
        <taxon>Culicidae</taxon>
        <taxon>Anophelinae</taxon>
        <taxon>Anopheles</taxon>
    </lineage>
</organism>
<dbReference type="EnsemblMetazoa" id="ENSAATROPT005028">
    <property type="protein sequence ID" value="ENSAATROPP004753"/>
    <property type="gene ID" value="ENSAATROPG004003"/>
</dbReference>
<keyword evidence="2" id="KW-1185">Reference proteome</keyword>
<dbReference type="AlphaFoldDB" id="A0AAG5D261"/>
<evidence type="ECO:0000313" key="2">
    <source>
        <dbReference type="Proteomes" id="UP000075880"/>
    </source>
</evidence>
<dbReference type="PANTHER" id="PTHR33053:SF9">
    <property type="entry name" value="AGAP000105-PA"/>
    <property type="match status" value="1"/>
</dbReference>
<dbReference type="Proteomes" id="UP000075880">
    <property type="component" value="Unassembled WGS sequence"/>
</dbReference>
<proteinExistence type="predicted"/>
<protein>
    <submittedName>
        <fullName evidence="1">Uncharacterized protein</fullName>
    </submittedName>
</protein>
<evidence type="ECO:0000313" key="1">
    <source>
        <dbReference type="EnsemblMetazoa" id="ENSAATROPP004753"/>
    </source>
</evidence>